<proteinExistence type="predicted"/>
<gene>
    <name evidence="7" type="primary">ORF55980</name>
</gene>
<evidence type="ECO:0000313" key="7">
    <source>
        <dbReference type="EMBL" id="CEK65707.1"/>
    </source>
</evidence>
<reference evidence="7" key="1">
    <citation type="submission" date="2014-12" db="EMBL/GenBank/DDBJ databases">
        <title>Insight into the proteome of Arion vulgaris.</title>
        <authorList>
            <person name="Aradska J."/>
            <person name="Bulat T."/>
            <person name="Smidak R."/>
            <person name="Sarate P."/>
            <person name="Gangsoo J."/>
            <person name="Sialana F."/>
            <person name="Bilban M."/>
            <person name="Lubec G."/>
        </authorList>
    </citation>
    <scope>NUCLEOTIDE SEQUENCE</scope>
    <source>
        <tissue evidence="7">Skin</tissue>
    </source>
</reference>
<dbReference type="EMBL" id="HACG01018842">
    <property type="protein sequence ID" value="CEK65707.1"/>
    <property type="molecule type" value="Transcribed_RNA"/>
</dbReference>
<accession>A0A0B6ZB94</accession>
<dbReference type="Gene3D" id="2.60.120.290">
    <property type="entry name" value="Spermadhesin, CUB domain"/>
    <property type="match status" value="1"/>
</dbReference>
<keyword evidence="5" id="KW-0472">Membrane</keyword>
<sequence>SMIRLMRARLNCDISFAVIGFALCVIFAVDGACPKTEKKLWAYTNPSTEHFSDSYKKYISSDRGELCRWVITTSNEDHKIELKLSNFELKNSTKSDQGDCLEIYDGGQDKKKLEVLCDKFPQVSYTSTGAEIFIVYKRGDVEGNRRFSMTYSSHSVVSKEKIIQIAGLVGAILASIGLTYVVLRVTKCCKCLRKKESSETNITENATRERDRLMVNVNQVGENAEIIQTSTSQNSIQPSINTAVPPPVTQDSIAAIVTTSDNVHDSDIDSLTQMNELPPSYESLYLTELGESVAPPKYSPPQHLRTHPPRRVNTLN</sequence>
<keyword evidence="2" id="KW-1015">Disulfide bond</keyword>
<protein>
    <recommendedName>
        <fullName evidence="6">CUB domain-containing protein</fullName>
    </recommendedName>
</protein>
<evidence type="ECO:0000259" key="6">
    <source>
        <dbReference type="PROSITE" id="PS01180"/>
    </source>
</evidence>
<keyword evidence="5" id="KW-1133">Transmembrane helix</keyword>
<dbReference type="CDD" id="cd00041">
    <property type="entry name" value="CUB"/>
    <property type="match status" value="1"/>
</dbReference>
<comment type="caution">
    <text evidence="3">Lacks conserved residue(s) required for the propagation of feature annotation.</text>
</comment>
<keyword evidence="1" id="KW-0677">Repeat</keyword>
<feature type="domain" description="CUB" evidence="6">
    <location>
        <begin position="33"/>
        <end position="154"/>
    </location>
</feature>
<name>A0A0B6ZB94_9EUPU</name>
<feature type="region of interest" description="Disordered" evidence="4">
    <location>
        <begin position="293"/>
        <end position="316"/>
    </location>
</feature>
<dbReference type="SMART" id="SM00042">
    <property type="entry name" value="CUB"/>
    <property type="match status" value="1"/>
</dbReference>
<dbReference type="PANTHER" id="PTHR24251">
    <property type="entry name" value="OVOCHYMASE-RELATED"/>
    <property type="match status" value="1"/>
</dbReference>
<dbReference type="SUPFAM" id="SSF49854">
    <property type="entry name" value="Spermadhesin, CUB domain"/>
    <property type="match status" value="1"/>
</dbReference>
<feature type="non-terminal residue" evidence="7">
    <location>
        <position position="1"/>
    </location>
</feature>
<feature type="transmembrane region" description="Helical" evidence="5">
    <location>
        <begin position="162"/>
        <end position="183"/>
    </location>
</feature>
<evidence type="ECO:0000256" key="3">
    <source>
        <dbReference type="PROSITE-ProRule" id="PRU00059"/>
    </source>
</evidence>
<dbReference type="PROSITE" id="PS01180">
    <property type="entry name" value="CUB"/>
    <property type="match status" value="1"/>
</dbReference>
<dbReference type="AlphaFoldDB" id="A0A0B6ZB94"/>
<keyword evidence="5" id="KW-0812">Transmembrane</keyword>
<evidence type="ECO:0000256" key="4">
    <source>
        <dbReference type="SAM" id="MobiDB-lite"/>
    </source>
</evidence>
<dbReference type="InterPro" id="IPR035914">
    <property type="entry name" value="Sperma_CUB_dom_sf"/>
</dbReference>
<evidence type="ECO:0000256" key="1">
    <source>
        <dbReference type="ARBA" id="ARBA00022737"/>
    </source>
</evidence>
<organism evidence="7">
    <name type="scientific">Arion vulgaris</name>
    <dbReference type="NCBI Taxonomy" id="1028688"/>
    <lineage>
        <taxon>Eukaryota</taxon>
        <taxon>Metazoa</taxon>
        <taxon>Spiralia</taxon>
        <taxon>Lophotrochozoa</taxon>
        <taxon>Mollusca</taxon>
        <taxon>Gastropoda</taxon>
        <taxon>Heterobranchia</taxon>
        <taxon>Euthyneura</taxon>
        <taxon>Panpulmonata</taxon>
        <taxon>Eupulmonata</taxon>
        <taxon>Stylommatophora</taxon>
        <taxon>Helicina</taxon>
        <taxon>Arionoidea</taxon>
        <taxon>Arionidae</taxon>
        <taxon>Arion</taxon>
    </lineage>
</organism>
<dbReference type="InterPro" id="IPR000859">
    <property type="entry name" value="CUB_dom"/>
</dbReference>
<evidence type="ECO:0000256" key="2">
    <source>
        <dbReference type="ARBA" id="ARBA00023157"/>
    </source>
</evidence>
<dbReference type="Pfam" id="PF00431">
    <property type="entry name" value="CUB"/>
    <property type="match status" value="1"/>
</dbReference>
<evidence type="ECO:0000256" key="5">
    <source>
        <dbReference type="SAM" id="Phobius"/>
    </source>
</evidence>